<dbReference type="AlphaFoldDB" id="A0A4R6E191"/>
<dbReference type="EMBL" id="SNVV01000008">
    <property type="protein sequence ID" value="TDN50779.1"/>
    <property type="molecule type" value="Genomic_DNA"/>
</dbReference>
<dbReference type="PROSITE" id="PS50931">
    <property type="entry name" value="HTH_LYSR"/>
    <property type="match status" value="1"/>
</dbReference>
<evidence type="ECO:0000256" key="3">
    <source>
        <dbReference type="ARBA" id="ARBA00023125"/>
    </source>
</evidence>
<dbReference type="FunFam" id="1.10.10.10:FF:000001">
    <property type="entry name" value="LysR family transcriptional regulator"/>
    <property type="match status" value="1"/>
</dbReference>
<keyword evidence="4" id="KW-0804">Transcription</keyword>
<proteinExistence type="inferred from homology"/>
<dbReference type="Pfam" id="PF03466">
    <property type="entry name" value="LysR_substrate"/>
    <property type="match status" value="1"/>
</dbReference>
<dbReference type="InterPro" id="IPR036390">
    <property type="entry name" value="WH_DNA-bd_sf"/>
</dbReference>
<accession>A0A4R6E191</accession>
<evidence type="ECO:0000259" key="5">
    <source>
        <dbReference type="PROSITE" id="PS50931"/>
    </source>
</evidence>
<dbReference type="GO" id="GO:0005829">
    <property type="term" value="C:cytosol"/>
    <property type="evidence" value="ECO:0007669"/>
    <property type="project" value="TreeGrafter"/>
</dbReference>
<dbReference type="InterPro" id="IPR050950">
    <property type="entry name" value="HTH-type_LysR_regulators"/>
</dbReference>
<dbReference type="OrthoDB" id="9785974at2"/>
<keyword evidence="3" id="KW-0238">DNA-binding</keyword>
<comment type="similarity">
    <text evidence="1">Belongs to the LysR transcriptional regulatory family.</text>
</comment>
<gene>
    <name evidence="6" type="ORF">C7389_10822</name>
</gene>
<evidence type="ECO:0000256" key="2">
    <source>
        <dbReference type="ARBA" id="ARBA00023015"/>
    </source>
</evidence>
<organism evidence="6 7">
    <name type="scientific">Azoarcus indigens</name>
    <dbReference type="NCBI Taxonomy" id="29545"/>
    <lineage>
        <taxon>Bacteria</taxon>
        <taxon>Pseudomonadati</taxon>
        <taxon>Pseudomonadota</taxon>
        <taxon>Betaproteobacteria</taxon>
        <taxon>Rhodocyclales</taxon>
        <taxon>Zoogloeaceae</taxon>
        <taxon>Azoarcus</taxon>
    </lineage>
</organism>
<name>A0A4R6E191_9RHOO</name>
<dbReference type="PANTHER" id="PTHR30419:SF2">
    <property type="entry name" value="LYSR FAMILY TRANSCRIPTIONAL REGULATOR"/>
    <property type="match status" value="1"/>
</dbReference>
<keyword evidence="2" id="KW-0805">Transcription regulation</keyword>
<dbReference type="SUPFAM" id="SSF46785">
    <property type="entry name" value="Winged helix' DNA-binding domain"/>
    <property type="match status" value="1"/>
</dbReference>
<protein>
    <submittedName>
        <fullName evidence="6">LysR family transcriptional regulator</fullName>
    </submittedName>
</protein>
<evidence type="ECO:0000256" key="1">
    <source>
        <dbReference type="ARBA" id="ARBA00009437"/>
    </source>
</evidence>
<dbReference type="PANTHER" id="PTHR30419">
    <property type="entry name" value="HTH-TYPE TRANSCRIPTIONAL REGULATOR YBHD"/>
    <property type="match status" value="1"/>
</dbReference>
<dbReference type="Gene3D" id="3.40.190.290">
    <property type="match status" value="1"/>
</dbReference>
<evidence type="ECO:0000313" key="6">
    <source>
        <dbReference type="EMBL" id="TDN50779.1"/>
    </source>
</evidence>
<sequence>MSALAQLDIAAVRLLIAVAEAASISGGAARCHMSVAAASKRISDLEARLGVILLHRRPRGVALTPAGEVFVGQARQMAALAASLEEELRDYASGVEGRVRMVANAAAIVQFLPRDIAAFLEAHPRLRIDLEEQTSAEAVALLQTDRTDLAIFEESYATPGMVVRPYRTDELALVMPLGHPLAARDEISFADSLAYEQVGLHGGTAILSRMQLAATRLGRVLRLRIQVRSFDAVCRMIEGGVGVGVLPVRSAEAYVALGRLKAIPLRDDWARRRLLIGWPTQREPLPQTRMIIDFLQASAAADGSPLSSPDAKVSR</sequence>
<dbReference type="Gene3D" id="1.10.10.10">
    <property type="entry name" value="Winged helix-like DNA-binding domain superfamily/Winged helix DNA-binding domain"/>
    <property type="match status" value="1"/>
</dbReference>
<dbReference type="Pfam" id="PF00126">
    <property type="entry name" value="HTH_1"/>
    <property type="match status" value="1"/>
</dbReference>
<reference evidence="6 7" key="1">
    <citation type="submission" date="2019-03" db="EMBL/GenBank/DDBJ databases">
        <title>Genomic Encyclopedia of Type Strains, Phase IV (KMG-IV): sequencing the most valuable type-strain genomes for metagenomic binning, comparative biology and taxonomic classification.</title>
        <authorList>
            <person name="Goeker M."/>
        </authorList>
    </citation>
    <scope>NUCLEOTIDE SEQUENCE [LARGE SCALE GENOMIC DNA]</scope>
    <source>
        <strain evidence="6 7">DSM 12121</strain>
    </source>
</reference>
<keyword evidence="7" id="KW-1185">Reference proteome</keyword>
<dbReference type="Proteomes" id="UP000295129">
    <property type="component" value="Unassembled WGS sequence"/>
</dbReference>
<dbReference type="InterPro" id="IPR036388">
    <property type="entry name" value="WH-like_DNA-bd_sf"/>
</dbReference>
<dbReference type="SUPFAM" id="SSF53850">
    <property type="entry name" value="Periplasmic binding protein-like II"/>
    <property type="match status" value="1"/>
</dbReference>
<evidence type="ECO:0000256" key="4">
    <source>
        <dbReference type="ARBA" id="ARBA00023163"/>
    </source>
</evidence>
<dbReference type="InterPro" id="IPR000847">
    <property type="entry name" value="LysR_HTH_N"/>
</dbReference>
<evidence type="ECO:0000313" key="7">
    <source>
        <dbReference type="Proteomes" id="UP000295129"/>
    </source>
</evidence>
<feature type="domain" description="HTH lysR-type" evidence="5">
    <location>
        <begin position="7"/>
        <end position="64"/>
    </location>
</feature>
<dbReference type="InterPro" id="IPR005119">
    <property type="entry name" value="LysR_subst-bd"/>
</dbReference>
<dbReference type="GO" id="GO:0003700">
    <property type="term" value="F:DNA-binding transcription factor activity"/>
    <property type="evidence" value="ECO:0007669"/>
    <property type="project" value="InterPro"/>
</dbReference>
<comment type="caution">
    <text evidence="6">The sequence shown here is derived from an EMBL/GenBank/DDBJ whole genome shotgun (WGS) entry which is preliminary data.</text>
</comment>
<dbReference type="RefSeq" id="WP_133591138.1">
    <property type="nucleotide sequence ID" value="NZ_SNVV01000008.1"/>
</dbReference>
<dbReference type="GO" id="GO:0003677">
    <property type="term" value="F:DNA binding"/>
    <property type="evidence" value="ECO:0007669"/>
    <property type="project" value="UniProtKB-KW"/>
</dbReference>